<evidence type="ECO:0000313" key="1">
    <source>
        <dbReference type="EMBL" id="EDN76396.1"/>
    </source>
</evidence>
<organism evidence="1 2">
    <name type="scientific">Mediterraneibacter gnavus (strain ATCC 29149 / DSM 114966 / JCM 6515 / VPI C7-9)</name>
    <name type="common">Ruminococcus gnavus</name>
    <dbReference type="NCBI Taxonomy" id="411470"/>
    <lineage>
        <taxon>Bacteria</taxon>
        <taxon>Bacillati</taxon>
        <taxon>Bacillota</taxon>
        <taxon>Clostridia</taxon>
        <taxon>Lachnospirales</taxon>
        <taxon>Lachnospiraceae</taxon>
        <taxon>Mediterraneibacter</taxon>
    </lineage>
</organism>
<sequence>MGQFSAATFTWHSFSRSYGVILPSSLTMLLPSALGFSPHPPVSVYGTGIS</sequence>
<protein>
    <submittedName>
        <fullName evidence="1">Uncharacterized protein</fullName>
    </submittedName>
</protein>
<accession>A7B6Q1</accession>
<gene>
    <name evidence="1" type="ORF">RUMGNA_03265</name>
</gene>
<evidence type="ECO:0000313" key="2">
    <source>
        <dbReference type="Proteomes" id="UP000004410"/>
    </source>
</evidence>
<proteinExistence type="predicted"/>
<reference evidence="1 2" key="1">
    <citation type="submission" date="2007-04" db="EMBL/GenBank/DDBJ databases">
        <authorList>
            <person name="Fulton L."/>
            <person name="Clifton S."/>
            <person name="Fulton B."/>
            <person name="Xu J."/>
            <person name="Minx P."/>
            <person name="Pepin K.H."/>
            <person name="Johnson M."/>
            <person name="Thiruvilangam P."/>
            <person name="Bhonagiri V."/>
            <person name="Nash W.E."/>
            <person name="Mardis E.R."/>
            <person name="Wilson R.K."/>
        </authorList>
    </citation>
    <scope>NUCLEOTIDE SEQUENCE [LARGE SCALE GENOMIC DNA]</scope>
    <source>
        <strain evidence="1 2">ATCC 29149</strain>
    </source>
</reference>
<dbReference type="eggNOG" id="ENOG503373A">
    <property type="taxonomic scope" value="Bacteria"/>
</dbReference>
<dbReference type="PaxDb" id="411470-RUMGNA_03265"/>
<name>A7B6Q1_MEDG7</name>
<dbReference type="AlphaFoldDB" id="A7B6Q1"/>
<dbReference type="Proteomes" id="UP000004410">
    <property type="component" value="Unassembled WGS sequence"/>
</dbReference>
<reference evidence="1 2" key="2">
    <citation type="submission" date="2007-06" db="EMBL/GenBank/DDBJ databases">
        <title>Draft genome sequence of Ruminococcus gnavus (ATCC 29149).</title>
        <authorList>
            <person name="Sudarsanam P."/>
            <person name="Ley R."/>
            <person name="Guruge J."/>
            <person name="Turnbaugh P.J."/>
            <person name="Mahowald M."/>
            <person name="Liep D."/>
            <person name="Gordon J."/>
        </authorList>
    </citation>
    <scope>NUCLEOTIDE SEQUENCE [LARGE SCALE GENOMIC DNA]</scope>
    <source>
        <strain evidence="1 2">ATCC 29149</strain>
    </source>
</reference>
<comment type="caution">
    <text evidence="1">The sequence shown here is derived from an EMBL/GenBank/DDBJ whole genome shotgun (WGS) entry which is preliminary data.</text>
</comment>
<dbReference type="EMBL" id="AAYG02000030">
    <property type="protein sequence ID" value="EDN76396.1"/>
    <property type="molecule type" value="Genomic_DNA"/>
</dbReference>